<dbReference type="PANTHER" id="PTHR36511:SF4">
    <property type="entry name" value="ANTITOXIN MQSA"/>
    <property type="match status" value="1"/>
</dbReference>
<feature type="domain" description="HTH cro/C1-type" evidence="4">
    <location>
        <begin position="48"/>
        <end position="101"/>
    </location>
</feature>
<dbReference type="Proteomes" id="UP000321183">
    <property type="component" value="Chromosome"/>
</dbReference>
<gene>
    <name evidence="5" type="ORF">RAS_13560</name>
</gene>
<evidence type="ECO:0000256" key="3">
    <source>
        <dbReference type="ARBA" id="ARBA00023163"/>
    </source>
</evidence>
<proteinExistence type="predicted"/>
<protein>
    <submittedName>
        <fullName evidence="5">Transcriptional regulator</fullName>
    </submittedName>
</protein>
<sequence>MSEEAKMNNTNTNQTEKSILIGMQEAVLYAKGKLKANKHDIKLSNIDVHEVRDKLKLTQQQFATTFGVSVATLRNWEQGRRLPTGAAKLLLKIIEKEPNVVKRVLCG</sequence>
<keyword evidence="6" id="KW-1185">Reference proteome</keyword>
<dbReference type="SUPFAM" id="SSF47413">
    <property type="entry name" value="lambda repressor-like DNA-binding domains"/>
    <property type="match status" value="1"/>
</dbReference>
<reference evidence="5 6" key="1">
    <citation type="submission" date="2019-04" db="EMBL/GenBank/DDBJ databases">
        <title>Draft genome sequence of Rickettsia asiatica Maytaro1284.</title>
        <authorList>
            <person name="Thu M."/>
            <person name="Qiu Y."/>
            <person name="Nakao R."/>
        </authorList>
    </citation>
    <scope>NUCLEOTIDE SEQUENCE [LARGE SCALE GENOMIC DNA]</scope>
    <source>
        <strain evidence="5 6">Maytaro1284</strain>
    </source>
</reference>
<dbReference type="InterPro" id="IPR010982">
    <property type="entry name" value="Lambda_DNA-bd_dom_sf"/>
</dbReference>
<dbReference type="Gene3D" id="1.10.260.40">
    <property type="entry name" value="lambda repressor-like DNA-binding domains"/>
    <property type="match status" value="1"/>
</dbReference>
<dbReference type="PANTHER" id="PTHR36511">
    <property type="entry name" value="MERR FAMILY BACTERIAL REGULATORY PROTEIN"/>
    <property type="match status" value="1"/>
</dbReference>
<dbReference type="AlphaFoldDB" id="A0A510GHN9"/>
<evidence type="ECO:0000313" key="5">
    <source>
        <dbReference type="EMBL" id="BBJ32247.1"/>
    </source>
</evidence>
<dbReference type="InterPro" id="IPR001387">
    <property type="entry name" value="Cro/C1-type_HTH"/>
</dbReference>
<dbReference type="CDD" id="cd00093">
    <property type="entry name" value="HTH_XRE"/>
    <property type="match status" value="1"/>
</dbReference>
<dbReference type="Pfam" id="PF01381">
    <property type="entry name" value="HTH_3"/>
    <property type="match status" value="1"/>
</dbReference>
<dbReference type="GO" id="GO:0003677">
    <property type="term" value="F:DNA binding"/>
    <property type="evidence" value="ECO:0007669"/>
    <property type="project" value="UniProtKB-KW"/>
</dbReference>
<evidence type="ECO:0000256" key="2">
    <source>
        <dbReference type="ARBA" id="ARBA00023125"/>
    </source>
</evidence>
<keyword evidence="3" id="KW-0804">Transcription</keyword>
<organism evidence="5 6">
    <name type="scientific">Rickettsia asiatica</name>
    <dbReference type="NCBI Taxonomy" id="238800"/>
    <lineage>
        <taxon>Bacteria</taxon>
        <taxon>Pseudomonadati</taxon>
        <taxon>Pseudomonadota</taxon>
        <taxon>Alphaproteobacteria</taxon>
        <taxon>Rickettsiales</taxon>
        <taxon>Rickettsiaceae</taxon>
        <taxon>Rickettsieae</taxon>
        <taxon>Rickettsia</taxon>
        <taxon>spotted fever group</taxon>
    </lineage>
</organism>
<dbReference type="PROSITE" id="PS50943">
    <property type="entry name" value="HTH_CROC1"/>
    <property type="match status" value="1"/>
</dbReference>
<evidence type="ECO:0000259" key="4">
    <source>
        <dbReference type="PROSITE" id="PS50943"/>
    </source>
</evidence>
<dbReference type="InterPro" id="IPR052359">
    <property type="entry name" value="HTH-type_reg/antitoxin"/>
</dbReference>
<name>A0A510GHN9_9RICK</name>
<dbReference type="KEGG" id="ras:RAS_13560"/>
<dbReference type="SMART" id="SM00530">
    <property type="entry name" value="HTH_XRE"/>
    <property type="match status" value="1"/>
</dbReference>
<evidence type="ECO:0000256" key="1">
    <source>
        <dbReference type="ARBA" id="ARBA00023015"/>
    </source>
</evidence>
<evidence type="ECO:0000313" key="6">
    <source>
        <dbReference type="Proteomes" id="UP000321183"/>
    </source>
</evidence>
<accession>A0A510GHN9</accession>
<keyword evidence="2" id="KW-0238">DNA-binding</keyword>
<keyword evidence="1" id="KW-0805">Transcription regulation</keyword>
<dbReference type="EMBL" id="AP019563">
    <property type="protein sequence ID" value="BBJ32247.1"/>
    <property type="molecule type" value="Genomic_DNA"/>
</dbReference>